<name>A0A5N5DA82_9PEZI</name>
<protein>
    <submittedName>
        <fullName evidence="2">Uncharacterized protein</fullName>
    </submittedName>
</protein>
<feature type="compositionally biased region" description="Pro residues" evidence="1">
    <location>
        <begin position="36"/>
        <end position="47"/>
    </location>
</feature>
<evidence type="ECO:0000256" key="1">
    <source>
        <dbReference type="SAM" id="MobiDB-lite"/>
    </source>
</evidence>
<feature type="compositionally biased region" description="Gly residues" evidence="1">
    <location>
        <begin position="112"/>
        <end position="123"/>
    </location>
</feature>
<reference evidence="2 3" key="1">
    <citation type="journal article" date="2019" name="Sci. Rep.">
        <title>A multi-omics analysis of the grapevine pathogen Lasiodiplodia theobromae reveals that temperature affects the expression of virulence- and pathogenicity-related genes.</title>
        <authorList>
            <person name="Felix C."/>
            <person name="Meneses R."/>
            <person name="Goncalves M.F.M."/>
            <person name="Tilleman L."/>
            <person name="Duarte A.S."/>
            <person name="Jorrin-Novo J.V."/>
            <person name="Van de Peer Y."/>
            <person name="Deforce D."/>
            <person name="Van Nieuwerburgh F."/>
            <person name="Esteves A.C."/>
            <person name="Alves A."/>
        </authorList>
    </citation>
    <scope>NUCLEOTIDE SEQUENCE [LARGE SCALE GENOMIC DNA]</scope>
    <source>
        <strain evidence="2 3">LA-SOL3</strain>
    </source>
</reference>
<evidence type="ECO:0000313" key="2">
    <source>
        <dbReference type="EMBL" id="KAB2574649.1"/>
    </source>
</evidence>
<proteinExistence type="predicted"/>
<dbReference type="AlphaFoldDB" id="A0A5N5DA82"/>
<evidence type="ECO:0000313" key="3">
    <source>
        <dbReference type="Proteomes" id="UP000325902"/>
    </source>
</evidence>
<keyword evidence="3" id="KW-1185">Reference proteome</keyword>
<feature type="compositionally biased region" description="Low complexity" evidence="1">
    <location>
        <begin position="276"/>
        <end position="287"/>
    </location>
</feature>
<accession>A0A5N5DA82</accession>
<feature type="compositionally biased region" description="Acidic residues" evidence="1">
    <location>
        <begin position="255"/>
        <end position="275"/>
    </location>
</feature>
<feature type="compositionally biased region" description="Low complexity" evidence="1">
    <location>
        <begin position="225"/>
        <end position="254"/>
    </location>
</feature>
<dbReference type="Proteomes" id="UP000325902">
    <property type="component" value="Unassembled WGS sequence"/>
</dbReference>
<dbReference type="EMBL" id="VCHE01000041">
    <property type="protein sequence ID" value="KAB2574649.1"/>
    <property type="molecule type" value="Genomic_DNA"/>
</dbReference>
<feature type="region of interest" description="Disordered" evidence="1">
    <location>
        <begin position="1"/>
        <end position="192"/>
    </location>
</feature>
<feature type="compositionally biased region" description="Polar residues" evidence="1">
    <location>
        <begin position="149"/>
        <end position="160"/>
    </location>
</feature>
<feature type="compositionally biased region" description="Polar residues" evidence="1">
    <location>
        <begin position="21"/>
        <end position="31"/>
    </location>
</feature>
<feature type="compositionally biased region" description="Low complexity" evidence="1">
    <location>
        <begin position="124"/>
        <end position="138"/>
    </location>
</feature>
<feature type="region of interest" description="Disordered" evidence="1">
    <location>
        <begin position="214"/>
        <end position="307"/>
    </location>
</feature>
<comment type="caution">
    <text evidence="2">The sequence shown here is derived from an EMBL/GenBank/DDBJ whole genome shotgun (WGS) entry which is preliminary data.</text>
</comment>
<sequence>MSDSEDATDARRNELFEEPQNHANVPASINASVPAPISPNIPAPVNTPNPSSSENDTNDSNLDVPSSPSELSEDEFLNWYYKGPSGRGWAREKTPWRPRREKPSAKKAAGETTGGQGDTGSNGAGPSHGSSSQAAPAAPEHHHQPNPQTGGDNAVQQPDRPTQEELPADPLTRTTGPGDYDWGPAPAFAFDEPDMDAQTQAELFALFNNGAFERPAVPEDPLEGSSASAAANTASPPSFPEVVAAAQDQQQEPDNGNDEDAEHDEFDYLFEEEETSTAADASTVAGTPANDFQTPGTEYSDADSNFK</sequence>
<feature type="compositionally biased region" description="Polar residues" evidence="1">
    <location>
        <begin position="48"/>
        <end position="70"/>
    </location>
</feature>
<organism evidence="2 3">
    <name type="scientific">Lasiodiplodia theobromae</name>
    <dbReference type="NCBI Taxonomy" id="45133"/>
    <lineage>
        <taxon>Eukaryota</taxon>
        <taxon>Fungi</taxon>
        <taxon>Dikarya</taxon>
        <taxon>Ascomycota</taxon>
        <taxon>Pezizomycotina</taxon>
        <taxon>Dothideomycetes</taxon>
        <taxon>Dothideomycetes incertae sedis</taxon>
        <taxon>Botryosphaeriales</taxon>
        <taxon>Botryosphaeriaceae</taxon>
        <taxon>Lasiodiplodia</taxon>
    </lineage>
</organism>
<gene>
    <name evidence="2" type="ORF">DBV05_g6704</name>
</gene>